<dbReference type="PANTHER" id="PTHR39428">
    <property type="entry name" value="F420H(2)-DEPENDENT QUINONE REDUCTASE RV1261C"/>
    <property type="match status" value="1"/>
</dbReference>
<evidence type="ECO:0000256" key="2">
    <source>
        <dbReference type="ARBA" id="ARBA00049106"/>
    </source>
</evidence>
<keyword evidence="4" id="KW-1185">Reference proteome</keyword>
<dbReference type="GO" id="GO:0070967">
    <property type="term" value="F:coenzyme F420 binding"/>
    <property type="evidence" value="ECO:0007669"/>
    <property type="project" value="TreeGrafter"/>
</dbReference>
<reference evidence="3 4" key="1">
    <citation type="journal article" date="2019" name="Emerg. Microbes Infect.">
        <title>Comprehensive subspecies identification of 175 nontuberculous mycobacteria species based on 7547 genomic profiles.</title>
        <authorList>
            <person name="Matsumoto Y."/>
            <person name="Kinjo T."/>
            <person name="Motooka D."/>
            <person name="Nabeya D."/>
            <person name="Jung N."/>
            <person name="Uechi K."/>
            <person name="Horii T."/>
            <person name="Iida T."/>
            <person name="Fujita J."/>
            <person name="Nakamura S."/>
        </authorList>
    </citation>
    <scope>NUCLEOTIDE SEQUENCE [LARGE SCALE GENOMIC DNA]</scope>
    <source>
        <strain evidence="3 4">JCM 13323</strain>
    </source>
</reference>
<dbReference type="NCBIfam" id="TIGR00026">
    <property type="entry name" value="hi_GC_TIGR00026"/>
    <property type="match status" value="1"/>
</dbReference>
<evidence type="ECO:0000256" key="1">
    <source>
        <dbReference type="ARBA" id="ARBA00008710"/>
    </source>
</evidence>
<dbReference type="Proteomes" id="UP000466514">
    <property type="component" value="Chromosome"/>
</dbReference>
<dbReference type="EMBL" id="AP022574">
    <property type="protein sequence ID" value="BBX70607.1"/>
    <property type="molecule type" value="Genomic_DNA"/>
</dbReference>
<dbReference type="Gene3D" id="2.30.110.10">
    <property type="entry name" value="Electron Transport, Fmn-binding Protein, Chain A"/>
    <property type="match status" value="1"/>
</dbReference>
<protein>
    <recommendedName>
        <fullName evidence="5">Nitroreductase</fullName>
    </recommendedName>
</protein>
<dbReference type="InterPro" id="IPR012349">
    <property type="entry name" value="Split_barrel_FMN-bd"/>
</dbReference>
<dbReference type="AlphaFoldDB" id="A0A7I7MFQ0"/>
<sequence length="64" mass="7332">MHNLHAQPRIRVEIGAGSYDAQARELPGDERDALYPRVVEKAPQFGEYQAKTERVIPLFELVRV</sequence>
<evidence type="ECO:0000313" key="4">
    <source>
        <dbReference type="Proteomes" id="UP000466514"/>
    </source>
</evidence>
<organism evidence="3 4">
    <name type="scientific">Mycolicibacterium psychrotolerans</name>
    <dbReference type="NCBI Taxonomy" id="216929"/>
    <lineage>
        <taxon>Bacteria</taxon>
        <taxon>Bacillati</taxon>
        <taxon>Actinomycetota</taxon>
        <taxon>Actinomycetes</taxon>
        <taxon>Mycobacteriales</taxon>
        <taxon>Mycobacteriaceae</taxon>
        <taxon>Mycolicibacterium</taxon>
    </lineage>
</organism>
<accession>A0A7I7MFQ0</accession>
<dbReference type="GO" id="GO:0016491">
    <property type="term" value="F:oxidoreductase activity"/>
    <property type="evidence" value="ECO:0007669"/>
    <property type="project" value="InterPro"/>
</dbReference>
<evidence type="ECO:0000313" key="3">
    <source>
        <dbReference type="EMBL" id="BBX70607.1"/>
    </source>
</evidence>
<gene>
    <name evidence="3" type="ORF">MPSYJ_40680</name>
</gene>
<proteinExistence type="inferred from homology"/>
<comment type="similarity">
    <text evidence="1">Belongs to the F420H(2)-dependent quinone reductase family.</text>
</comment>
<dbReference type="KEGG" id="mpsc:MPSYJ_40680"/>
<dbReference type="GO" id="GO:0005886">
    <property type="term" value="C:plasma membrane"/>
    <property type="evidence" value="ECO:0007669"/>
    <property type="project" value="TreeGrafter"/>
</dbReference>
<dbReference type="PANTHER" id="PTHR39428:SF1">
    <property type="entry name" value="F420H(2)-DEPENDENT QUINONE REDUCTASE RV1261C"/>
    <property type="match status" value="1"/>
</dbReference>
<dbReference type="Pfam" id="PF04075">
    <property type="entry name" value="F420H2_quin_red"/>
    <property type="match status" value="1"/>
</dbReference>
<dbReference type="InterPro" id="IPR004378">
    <property type="entry name" value="F420H2_quin_Rdtase"/>
</dbReference>
<comment type="catalytic activity">
    <reaction evidence="2">
        <text>oxidized coenzyme F420-(gamma-L-Glu)(n) + a quinol + H(+) = reduced coenzyme F420-(gamma-L-Glu)(n) + a quinone</text>
        <dbReference type="Rhea" id="RHEA:39663"/>
        <dbReference type="Rhea" id="RHEA-COMP:12939"/>
        <dbReference type="Rhea" id="RHEA-COMP:14378"/>
        <dbReference type="ChEBI" id="CHEBI:15378"/>
        <dbReference type="ChEBI" id="CHEBI:24646"/>
        <dbReference type="ChEBI" id="CHEBI:132124"/>
        <dbReference type="ChEBI" id="CHEBI:133980"/>
        <dbReference type="ChEBI" id="CHEBI:139511"/>
    </reaction>
</comment>
<name>A0A7I7MFQ0_9MYCO</name>
<evidence type="ECO:0008006" key="5">
    <source>
        <dbReference type="Google" id="ProtNLM"/>
    </source>
</evidence>